<dbReference type="EMBL" id="OC924454">
    <property type="protein sequence ID" value="CAD7655524.1"/>
    <property type="molecule type" value="Genomic_DNA"/>
</dbReference>
<dbReference type="AlphaFoldDB" id="A0A7R9M8M4"/>
<organism evidence="4">
    <name type="scientific">Oppiella nova</name>
    <dbReference type="NCBI Taxonomy" id="334625"/>
    <lineage>
        <taxon>Eukaryota</taxon>
        <taxon>Metazoa</taxon>
        <taxon>Ecdysozoa</taxon>
        <taxon>Arthropoda</taxon>
        <taxon>Chelicerata</taxon>
        <taxon>Arachnida</taxon>
        <taxon>Acari</taxon>
        <taxon>Acariformes</taxon>
        <taxon>Sarcoptiformes</taxon>
        <taxon>Oribatida</taxon>
        <taxon>Brachypylina</taxon>
        <taxon>Oppioidea</taxon>
        <taxon>Oppiidae</taxon>
        <taxon>Oppiella</taxon>
    </lineage>
</organism>
<evidence type="ECO:0000256" key="2">
    <source>
        <dbReference type="ARBA" id="ARBA00022676"/>
    </source>
</evidence>
<dbReference type="Pfam" id="PF00201">
    <property type="entry name" value="UDPGT"/>
    <property type="match status" value="1"/>
</dbReference>
<keyword evidence="5" id="KW-1185">Reference proteome</keyword>
<evidence type="ECO:0000256" key="3">
    <source>
        <dbReference type="ARBA" id="ARBA00022679"/>
    </source>
</evidence>
<dbReference type="PANTHER" id="PTHR48043:SF145">
    <property type="entry name" value="FI06409P-RELATED"/>
    <property type="match status" value="1"/>
</dbReference>
<dbReference type="EMBL" id="CAJPVJ010009629">
    <property type="protein sequence ID" value="CAG2172711.1"/>
    <property type="molecule type" value="Genomic_DNA"/>
</dbReference>
<accession>A0A7R9M8M4</accession>
<comment type="similarity">
    <text evidence="1">Belongs to the UDP-glycosyltransferase family.</text>
</comment>
<feature type="non-terminal residue" evidence="4">
    <location>
        <position position="1"/>
    </location>
</feature>
<sequence>MCKTLDILFIPIPGTGHVNACIGLAEVLIQAGHTVSFVINYLWEGRLTKYGIKELLLTDEDPTKEPDMTPLERVKKFGNGFIKRLEMFTKFENDISKLLATIPKPDVIVMDHFATIPCVELSGCPPLQENKFMYTHKYLNIYGYPLELDYLDMRPLPRNVIRFDNLKRTERELSFEIPVPLRDRPGKLIYFSMGSMGGVDVKNMKRLIDLMSKSKHRFIVSKGPKHSEYELPDNMWGQQSVPQLHILPLVDLVITHGGNNTITETFYFGKPMIVLPLFADQLDNAQRVEDKGFGKRLNAYKCSLAEVLIQAGHTVSFATNDQWEGRLTKYGIKELLFTDPDRPKNIDPEAHFGEMLIKQGTIGTDMTPLEKLRKIKVGSFRNTEMFIQADKDITELLATIPKPDVIVMDHFGAIPYVELSGIPIVWVCSNNPLFLGDDNRLPPSTSGLSAYADRCKWKAYRDAKQDATDPQIWIKYNEYMISKGCPPLHENKFYYHHKYLFIYGYPLELDYIDMRPLPRNVIRFDNLKRTEKHLTFDIPVQLRDRPGKLIYFSMGSMGGVDVKNMKRLIDIMSKSKHKFIVSKGPKHSEYELPNNMWGAATVPQIQVLPLVDLVITHGGNNTITETFYF</sequence>
<gene>
    <name evidence="4" type="ORF">ONB1V03_LOCUS12167</name>
</gene>
<evidence type="ECO:0000313" key="5">
    <source>
        <dbReference type="Proteomes" id="UP000728032"/>
    </source>
</evidence>
<dbReference type="InterPro" id="IPR050271">
    <property type="entry name" value="UDP-glycosyltransferase"/>
</dbReference>
<evidence type="ECO:0000313" key="4">
    <source>
        <dbReference type="EMBL" id="CAD7655524.1"/>
    </source>
</evidence>
<protein>
    <recommendedName>
        <fullName evidence="6">UDP-glycosyltransferase</fullName>
    </recommendedName>
</protein>
<keyword evidence="2" id="KW-0328">Glycosyltransferase</keyword>
<reference evidence="4" key="1">
    <citation type="submission" date="2020-11" db="EMBL/GenBank/DDBJ databases">
        <authorList>
            <person name="Tran Van P."/>
        </authorList>
    </citation>
    <scope>NUCLEOTIDE SEQUENCE</scope>
</reference>
<proteinExistence type="inferred from homology"/>
<dbReference type="SUPFAM" id="SSF53756">
    <property type="entry name" value="UDP-Glycosyltransferase/glycogen phosphorylase"/>
    <property type="match status" value="2"/>
</dbReference>
<dbReference type="PANTHER" id="PTHR48043">
    <property type="entry name" value="EG:EG0003.4 PROTEIN-RELATED"/>
    <property type="match status" value="1"/>
</dbReference>
<dbReference type="Proteomes" id="UP000728032">
    <property type="component" value="Unassembled WGS sequence"/>
</dbReference>
<dbReference type="OrthoDB" id="6499590at2759"/>
<keyword evidence="3" id="KW-0808">Transferase</keyword>
<evidence type="ECO:0008006" key="6">
    <source>
        <dbReference type="Google" id="ProtNLM"/>
    </source>
</evidence>
<dbReference type="GO" id="GO:0008194">
    <property type="term" value="F:UDP-glycosyltransferase activity"/>
    <property type="evidence" value="ECO:0007669"/>
    <property type="project" value="InterPro"/>
</dbReference>
<dbReference type="Gene3D" id="3.40.50.2000">
    <property type="entry name" value="Glycogen Phosphorylase B"/>
    <property type="match status" value="3"/>
</dbReference>
<evidence type="ECO:0000256" key="1">
    <source>
        <dbReference type="ARBA" id="ARBA00009995"/>
    </source>
</evidence>
<dbReference type="CDD" id="cd03784">
    <property type="entry name" value="GT1_Gtf-like"/>
    <property type="match status" value="1"/>
</dbReference>
<dbReference type="InterPro" id="IPR002213">
    <property type="entry name" value="UDP_glucos_trans"/>
</dbReference>
<name>A0A7R9M8M4_9ACAR</name>